<dbReference type="InterPro" id="IPR036162">
    <property type="entry name" value="Resolvase-like_N_sf"/>
</dbReference>
<sequence>MKMEKPRAYSYIRISSKGQLQGSGISRQIDQARAYATEHNLDLDETLQDIGKSGFHGEHVKSGALGSFLNLIRNGQIPESSYLLVESFDRLSRENVLTASSQFTDILKAGIYVVTLSDGAVYHRDKDYTQLIISLTYMSRANNESAEKSKRIKAAIKKRKTETAAGKPRYNHHLVGWIDQNPVPGSKEYKFKLNDKARSVQKIFELADQGIGAHTIARLLNDENYPVLRDSTNRTMRWKDASVWGVIKNEIVIGTHQVFDTVEGKKVPIGSPIENYYPAAVDAELFWRVQRKRLAKSTKETGAKGRRFSNLFARSTACTHCRQPLRFSRGGTSNKPLFYLSCSDKITNSKSTCPRQFYRYEVLESAVLACLPDFHHAALDLHSANRLSKTSIEREIDSRKAAIEKHETERKNTLSMAPMLESIEDRQAIADQANQLRGKIEENRSIISRLENESRELSSDGKHFSDLIENIFIERKNWETCSDDNKVFQSRARVSEMLSQYISLVQIDFSELEATVWIAGFTKAYRFDRKGKLIGSVNLVDAFRNLGRRPFAIKNSDGTVKMVKPNRDITPTFNRERFVSILREMGLSAQKIDLAIEANKKLVEAAERQDHRFYTSFTARRLQPVRSR</sequence>
<keyword evidence="3" id="KW-0175">Coiled coil</keyword>
<evidence type="ECO:0000256" key="3">
    <source>
        <dbReference type="SAM" id="Coils"/>
    </source>
</evidence>
<dbReference type="Pfam" id="PF07508">
    <property type="entry name" value="Recombinase"/>
    <property type="match status" value="1"/>
</dbReference>
<keyword evidence="2" id="KW-0233">DNA recombination</keyword>
<name>A0A2U2DXX5_9HYPH</name>
<feature type="coiled-coil region" evidence="3">
    <location>
        <begin position="433"/>
        <end position="460"/>
    </location>
</feature>
<dbReference type="Gene3D" id="3.40.50.1390">
    <property type="entry name" value="Resolvase, N-terminal catalytic domain"/>
    <property type="match status" value="1"/>
</dbReference>
<dbReference type="OrthoDB" id="9791494at2"/>
<proteinExistence type="predicted"/>
<dbReference type="SUPFAM" id="SSF53041">
    <property type="entry name" value="Resolvase-like"/>
    <property type="match status" value="1"/>
</dbReference>
<evidence type="ECO:0000313" key="5">
    <source>
        <dbReference type="EMBL" id="PWE58173.1"/>
    </source>
</evidence>
<dbReference type="GO" id="GO:0000150">
    <property type="term" value="F:DNA strand exchange activity"/>
    <property type="evidence" value="ECO:0007669"/>
    <property type="project" value="InterPro"/>
</dbReference>
<protein>
    <recommendedName>
        <fullName evidence="4">Resolvase/invertase-type recombinase catalytic domain-containing protein</fullName>
    </recommendedName>
</protein>
<dbReference type="Proteomes" id="UP000245252">
    <property type="component" value="Unassembled WGS sequence"/>
</dbReference>
<dbReference type="PANTHER" id="PTHR30461:SF2">
    <property type="entry name" value="SERINE RECOMBINASE PINE-RELATED"/>
    <property type="match status" value="1"/>
</dbReference>
<dbReference type="InterPro" id="IPR011109">
    <property type="entry name" value="DNA_bind_recombinase_dom"/>
</dbReference>
<dbReference type="Gene3D" id="3.90.1750.20">
    <property type="entry name" value="Putative Large Serine Recombinase, Chain B, Domain 2"/>
    <property type="match status" value="1"/>
</dbReference>
<evidence type="ECO:0000256" key="1">
    <source>
        <dbReference type="ARBA" id="ARBA00023125"/>
    </source>
</evidence>
<comment type="caution">
    <text evidence="5">The sequence shown here is derived from an EMBL/GenBank/DDBJ whole genome shotgun (WGS) entry which is preliminary data.</text>
</comment>
<dbReference type="SMART" id="SM00857">
    <property type="entry name" value="Resolvase"/>
    <property type="match status" value="1"/>
</dbReference>
<gene>
    <name evidence="5" type="ORF">DEM27_03055</name>
</gene>
<evidence type="ECO:0000256" key="2">
    <source>
        <dbReference type="ARBA" id="ARBA00023172"/>
    </source>
</evidence>
<feature type="domain" description="Resolvase/invertase-type recombinase catalytic" evidence="4">
    <location>
        <begin position="8"/>
        <end position="168"/>
    </location>
</feature>
<keyword evidence="1" id="KW-0238">DNA-binding</keyword>
<dbReference type="GO" id="GO:0003677">
    <property type="term" value="F:DNA binding"/>
    <property type="evidence" value="ECO:0007669"/>
    <property type="project" value="UniProtKB-KW"/>
</dbReference>
<reference evidence="5 6" key="1">
    <citation type="submission" date="2018-05" db="EMBL/GenBank/DDBJ databases">
        <title>The draft genome of strain NS-104.</title>
        <authorList>
            <person name="Hang P."/>
            <person name="Jiang J."/>
        </authorList>
    </citation>
    <scope>NUCLEOTIDE SEQUENCE [LARGE SCALE GENOMIC DNA]</scope>
    <source>
        <strain evidence="5 6">NS-104</strain>
    </source>
</reference>
<dbReference type="EMBL" id="QFBC01000001">
    <property type="protein sequence ID" value="PWE58173.1"/>
    <property type="molecule type" value="Genomic_DNA"/>
</dbReference>
<evidence type="ECO:0000259" key="4">
    <source>
        <dbReference type="SMART" id="SM00857"/>
    </source>
</evidence>
<dbReference type="InterPro" id="IPR006119">
    <property type="entry name" value="Resolv_N"/>
</dbReference>
<dbReference type="InterPro" id="IPR038109">
    <property type="entry name" value="DNA_bind_recomb_sf"/>
</dbReference>
<dbReference type="Pfam" id="PF00239">
    <property type="entry name" value="Resolvase"/>
    <property type="match status" value="1"/>
</dbReference>
<dbReference type="Pfam" id="PF13408">
    <property type="entry name" value="Zn_ribbon_recom"/>
    <property type="match status" value="1"/>
</dbReference>
<dbReference type="RefSeq" id="WP_109456691.1">
    <property type="nucleotide sequence ID" value="NZ_QFBC01000001.1"/>
</dbReference>
<dbReference type="AlphaFoldDB" id="A0A2U2DXX5"/>
<organism evidence="5 6">
    <name type="scientific">Metarhizobium album</name>
    <dbReference type="NCBI Taxonomy" id="2182425"/>
    <lineage>
        <taxon>Bacteria</taxon>
        <taxon>Pseudomonadati</taxon>
        <taxon>Pseudomonadota</taxon>
        <taxon>Alphaproteobacteria</taxon>
        <taxon>Hyphomicrobiales</taxon>
        <taxon>Rhizobiaceae</taxon>
        <taxon>Metarhizobium</taxon>
    </lineage>
</organism>
<dbReference type="PANTHER" id="PTHR30461">
    <property type="entry name" value="DNA-INVERTASE FROM LAMBDOID PROPHAGE"/>
    <property type="match status" value="1"/>
</dbReference>
<accession>A0A2U2DXX5</accession>
<keyword evidence="6" id="KW-1185">Reference proteome</keyword>
<dbReference type="InterPro" id="IPR025827">
    <property type="entry name" value="Zn_ribbon_recom_dom"/>
</dbReference>
<evidence type="ECO:0000313" key="6">
    <source>
        <dbReference type="Proteomes" id="UP000245252"/>
    </source>
</evidence>
<dbReference type="CDD" id="cd00338">
    <property type="entry name" value="Ser_Recombinase"/>
    <property type="match status" value="1"/>
</dbReference>
<dbReference type="InterPro" id="IPR050639">
    <property type="entry name" value="SSR_resolvase"/>
</dbReference>